<reference evidence="7" key="1">
    <citation type="submission" date="2025-08" db="UniProtKB">
        <authorList>
            <consortium name="RefSeq"/>
        </authorList>
    </citation>
    <scope>IDENTIFICATION</scope>
</reference>
<dbReference type="Proteomes" id="UP000695007">
    <property type="component" value="Unplaced"/>
</dbReference>
<proteinExistence type="predicted"/>
<evidence type="ECO:0000256" key="3">
    <source>
        <dbReference type="ARBA" id="ARBA00022825"/>
    </source>
</evidence>
<dbReference type="RefSeq" id="XP_011497356.1">
    <property type="nucleotide sequence ID" value="XM_011499054.1"/>
</dbReference>
<evidence type="ECO:0000256" key="4">
    <source>
        <dbReference type="ARBA" id="ARBA00023157"/>
    </source>
</evidence>
<keyword evidence="6" id="KW-1185">Reference proteome</keyword>
<name>A0AAJ7DUZ6_9HYME</name>
<dbReference type="Pfam" id="PF00089">
    <property type="entry name" value="Trypsin"/>
    <property type="match status" value="1"/>
</dbReference>
<dbReference type="PROSITE" id="PS50240">
    <property type="entry name" value="TRYPSIN_DOM"/>
    <property type="match status" value="1"/>
</dbReference>
<sequence>MAGWGKHTKSNGALIEIIQEVYTLTVDKTTCARSHPFEINEDKLCVFKSYGVGICYGDSGLPLVANGKLIGIASFGVPCAVGLSDIFTNVYACIDFIRSIVPYERS</sequence>
<dbReference type="Gene3D" id="2.40.10.10">
    <property type="entry name" value="Trypsin-like serine proteases"/>
    <property type="match status" value="1"/>
</dbReference>
<dbReference type="InterPro" id="IPR043504">
    <property type="entry name" value="Peptidase_S1_PA_chymotrypsin"/>
</dbReference>
<evidence type="ECO:0000256" key="1">
    <source>
        <dbReference type="ARBA" id="ARBA00022670"/>
    </source>
</evidence>
<keyword evidence="3" id="KW-0720">Serine protease</keyword>
<dbReference type="InterPro" id="IPR001254">
    <property type="entry name" value="Trypsin_dom"/>
</dbReference>
<dbReference type="PANTHER" id="PTHR24276:SF96">
    <property type="entry name" value="PEPTIDASE S1 DOMAIN-CONTAINING PROTEIN"/>
    <property type="match status" value="1"/>
</dbReference>
<keyword evidence="2" id="KW-0378">Hydrolase</keyword>
<evidence type="ECO:0000313" key="7">
    <source>
        <dbReference type="RefSeq" id="XP_011497356.1"/>
    </source>
</evidence>
<accession>A0AAJ7DUZ6</accession>
<dbReference type="GeneID" id="105361780"/>
<feature type="domain" description="Peptidase S1" evidence="5">
    <location>
        <begin position="1"/>
        <end position="102"/>
    </location>
</feature>
<dbReference type="InterPro" id="IPR050430">
    <property type="entry name" value="Peptidase_S1"/>
</dbReference>
<dbReference type="PANTHER" id="PTHR24276">
    <property type="entry name" value="POLYSERASE-RELATED"/>
    <property type="match status" value="1"/>
</dbReference>
<dbReference type="SUPFAM" id="SSF50494">
    <property type="entry name" value="Trypsin-like serine proteases"/>
    <property type="match status" value="1"/>
</dbReference>
<gene>
    <name evidence="7" type="primary">LOC105361780</name>
</gene>
<organism evidence="6 7">
    <name type="scientific">Ceratosolen solmsi marchali</name>
    <dbReference type="NCBI Taxonomy" id="326594"/>
    <lineage>
        <taxon>Eukaryota</taxon>
        <taxon>Metazoa</taxon>
        <taxon>Ecdysozoa</taxon>
        <taxon>Arthropoda</taxon>
        <taxon>Hexapoda</taxon>
        <taxon>Insecta</taxon>
        <taxon>Pterygota</taxon>
        <taxon>Neoptera</taxon>
        <taxon>Endopterygota</taxon>
        <taxon>Hymenoptera</taxon>
        <taxon>Apocrita</taxon>
        <taxon>Proctotrupomorpha</taxon>
        <taxon>Chalcidoidea</taxon>
        <taxon>Agaonidae</taxon>
        <taxon>Agaoninae</taxon>
        <taxon>Ceratosolen</taxon>
    </lineage>
</organism>
<keyword evidence="4" id="KW-1015">Disulfide bond</keyword>
<dbReference type="InterPro" id="IPR009003">
    <property type="entry name" value="Peptidase_S1_PA"/>
</dbReference>
<protein>
    <submittedName>
        <fullName evidence="7">Chymotrypsin-2-like</fullName>
    </submittedName>
</protein>
<dbReference type="GO" id="GO:0004252">
    <property type="term" value="F:serine-type endopeptidase activity"/>
    <property type="evidence" value="ECO:0007669"/>
    <property type="project" value="InterPro"/>
</dbReference>
<evidence type="ECO:0000256" key="2">
    <source>
        <dbReference type="ARBA" id="ARBA00022801"/>
    </source>
</evidence>
<dbReference type="KEGG" id="csol:105361780"/>
<keyword evidence="1" id="KW-0645">Protease</keyword>
<dbReference type="GO" id="GO:0006508">
    <property type="term" value="P:proteolysis"/>
    <property type="evidence" value="ECO:0007669"/>
    <property type="project" value="UniProtKB-KW"/>
</dbReference>
<dbReference type="AlphaFoldDB" id="A0AAJ7DUZ6"/>
<evidence type="ECO:0000313" key="6">
    <source>
        <dbReference type="Proteomes" id="UP000695007"/>
    </source>
</evidence>
<evidence type="ECO:0000259" key="5">
    <source>
        <dbReference type="PROSITE" id="PS50240"/>
    </source>
</evidence>